<comment type="caution">
    <text evidence="3">The sequence shown here is derived from an EMBL/GenBank/DDBJ whole genome shotgun (WGS) entry which is preliminary data.</text>
</comment>
<evidence type="ECO:0000313" key="4">
    <source>
        <dbReference type="Proteomes" id="UP000596742"/>
    </source>
</evidence>
<reference evidence="3" key="1">
    <citation type="submission" date="2018-11" db="EMBL/GenBank/DDBJ databases">
        <authorList>
            <person name="Alioto T."/>
            <person name="Alioto T."/>
        </authorList>
    </citation>
    <scope>NUCLEOTIDE SEQUENCE</scope>
</reference>
<protein>
    <recommendedName>
        <fullName evidence="5">Reverse transcriptase domain-containing protein</fullName>
    </recommendedName>
</protein>
<feature type="domain" description="Endonuclease/exonuclease/phosphatase" evidence="2">
    <location>
        <begin position="33"/>
        <end position="236"/>
    </location>
</feature>
<evidence type="ECO:0008006" key="5">
    <source>
        <dbReference type="Google" id="ProtNLM"/>
    </source>
</evidence>
<accession>A0A8B6GLA5</accession>
<dbReference type="InterPro" id="IPR005135">
    <property type="entry name" value="Endo/exonuclease/phosphatase"/>
</dbReference>
<dbReference type="Proteomes" id="UP000596742">
    <property type="component" value="Unassembled WGS sequence"/>
</dbReference>
<dbReference type="InterPro" id="IPR000477">
    <property type="entry name" value="RT_dom"/>
</dbReference>
<dbReference type="PANTHER" id="PTHR47027">
    <property type="entry name" value="REVERSE TRANSCRIPTASE DOMAIN-CONTAINING PROTEIN"/>
    <property type="match status" value="1"/>
</dbReference>
<dbReference type="InterPro" id="IPR036691">
    <property type="entry name" value="Endo/exonu/phosph_ase_sf"/>
</dbReference>
<evidence type="ECO:0000259" key="1">
    <source>
        <dbReference type="Pfam" id="PF00078"/>
    </source>
</evidence>
<organism evidence="3 4">
    <name type="scientific">Mytilus galloprovincialis</name>
    <name type="common">Mediterranean mussel</name>
    <dbReference type="NCBI Taxonomy" id="29158"/>
    <lineage>
        <taxon>Eukaryota</taxon>
        <taxon>Metazoa</taxon>
        <taxon>Spiralia</taxon>
        <taxon>Lophotrochozoa</taxon>
        <taxon>Mollusca</taxon>
        <taxon>Bivalvia</taxon>
        <taxon>Autobranchia</taxon>
        <taxon>Pteriomorphia</taxon>
        <taxon>Mytilida</taxon>
        <taxon>Mytiloidea</taxon>
        <taxon>Mytilidae</taxon>
        <taxon>Mytilinae</taxon>
        <taxon>Mytilus</taxon>
    </lineage>
</organism>
<dbReference type="GO" id="GO:0003824">
    <property type="term" value="F:catalytic activity"/>
    <property type="evidence" value="ECO:0007669"/>
    <property type="project" value="InterPro"/>
</dbReference>
<dbReference type="Gene3D" id="3.60.10.10">
    <property type="entry name" value="Endonuclease/exonuclease/phosphatase"/>
    <property type="match status" value="1"/>
</dbReference>
<feature type="domain" description="Reverse transcriptase" evidence="1">
    <location>
        <begin position="586"/>
        <end position="740"/>
    </location>
</feature>
<gene>
    <name evidence="3" type="ORF">MGAL_10B020456</name>
</gene>
<dbReference type="AlphaFoldDB" id="A0A8B6GLA5"/>
<dbReference type="PANTHER" id="PTHR47027:SF20">
    <property type="entry name" value="REVERSE TRANSCRIPTASE-LIKE PROTEIN WITH RNA-DIRECTED DNA POLYMERASE DOMAIN"/>
    <property type="match status" value="1"/>
</dbReference>
<keyword evidence="4" id="KW-1185">Reference proteome</keyword>
<sequence>MFRSFSRQRNDRTGHSGDVTVQSRDAIDHFKLLTFNIEGIRGNAPYLEEILPFNDFICLQEHWLWQYEQQEATKFLKHFNYAIRSSDCNFPKVHSVRSRGNGGVMICWNSKFDSYVKTLKDGNERIIAVEINSSPKRICLINCYLPTSGYSDTAVKYQDNLDLLEIIIQKYCESHQIILVGDMNATMLLSRRNDSDRRFRSFIDKHKLGTLANMGTAPTYQHGKGSSQIDYIFSHTVDNLLELEICHQHPTNTSSHVPVVGKIKATLSLTCAKSIKPPERRRNLWKDCDIEAYQSTLSNSQIPIIERPDQIKTFIDQLNGNILAAAKIAVPSKKIRLKGPKWKASPALRQLLVKGNLIHKNWIQYGRPTVNHPIIEERRSIKRRIRSQQRQDMACERKQFYNQIVESGKSTNFYKLIRRGLSNTISKPQGFMNEGQLILDLDKQSKGFARFYEDLAVPKQLEQFDSDYHENTQFNLELIRKIVLENKDTFSPITPDEVKSAIYKLNNNKSSDEYGICAEHLKLASSTIFNVLSVLFNAIIEHCYIPLQFLSGIITPVHKKGKDATDFALLINECIVEAKEFNLPLFIAFLDSQRAFDVVDHPSLKCKLFLNGICCKIWNVIDTWYTNLTSRVKWCGRLSDNFPIKQGVRQGGILSTGLYKTYINDLLKTLERNRLGMHIGTTYIGCPTVADDIALVANSATDLQLMLNVANSYANREKYVIHPEKSTILMKIPPKRSNTTSSDWKLGDNEVSVSKTTTHLGIIRSEKNEVSINIDDRISCATKTLYSLTGTGFHGTNGLPPTTCMKLFITYVLPRLLYGLETFVLKQYHLNALEKFYINFLRKIQCLPNRSVKGITYLLLGVRPATAELHIRQLNLFGCIIRSENLTLNKILRRQISTKSETSDSWFTYIDKLLVQYDLPSAAKMVINPPCKLLWKKNVKLAIDKFWTQKLLLDCQNKSTLSYCDLSSLKIGTVHKLWSSIESNIKDVRRGGIKARLITGTYVLQSNTSKFNQHEVSSVCPLCQYEDEDIVHFILKCNALFRYRKSYIEELEVIINSISNPNTCSWNSLVGDFGLLTQLILDPSVLIKQKILSCSEKTLTKIEDCSRKMCFSLHCGRSLIINSEH</sequence>
<dbReference type="Pfam" id="PF00078">
    <property type="entry name" value="RVT_1"/>
    <property type="match status" value="1"/>
</dbReference>
<dbReference type="Pfam" id="PF03372">
    <property type="entry name" value="Exo_endo_phos"/>
    <property type="match status" value="1"/>
</dbReference>
<dbReference type="SUPFAM" id="SSF56219">
    <property type="entry name" value="DNase I-like"/>
    <property type="match status" value="1"/>
</dbReference>
<dbReference type="EMBL" id="UYJE01008613">
    <property type="protein sequence ID" value="VDI65391.1"/>
    <property type="molecule type" value="Genomic_DNA"/>
</dbReference>
<proteinExistence type="predicted"/>
<name>A0A8B6GLA5_MYTGA</name>
<evidence type="ECO:0000313" key="3">
    <source>
        <dbReference type="EMBL" id="VDI65391.1"/>
    </source>
</evidence>
<dbReference type="OrthoDB" id="6173027at2759"/>
<evidence type="ECO:0000259" key="2">
    <source>
        <dbReference type="Pfam" id="PF03372"/>
    </source>
</evidence>